<dbReference type="Pfam" id="PF20519">
    <property type="entry name" value="Polycystin_dom"/>
    <property type="match status" value="1"/>
</dbReference>
<evidence type="ECO:0000259" key="9">
    <source>
        <dbReference type="Pfam" id="PF20519"/>
    </source>
</evidence>
<evidence type="ECO:0000256" key="2">
    <source>
        <dbReference type="ARBA" id="ARBA00007200"/>
    </source>
</evidence>
<evidence type="ECO:0000256" key="7">
    <source>
        <dbReference type="SAM" id="Phobius"/>
    </source>
</evidence>
<dbReference type="EMBL" id="GL376564">
    <property type="status" value="NOT_ANNOTATED_CDS"/>
    <property type="molecule type" value="Genomic_DNA"/>
</dbReference>
<proteinExistence type="inferred from homology"/>
<evidence type="ECO:0000259" key="8">
    <source>
        <dbReference type="Pfam" id="PF08016"/>
    </source>
</evidence>
<organism evidence="10 11">
    <name type="scientific">Globisporangium ultimum (strain ATCC 200006 / CBS 805.95 / DAOM BR144)</name>
    <name type="common">Pythium ultimum</name>
    <dbReference type="NCBI Taxonomy" id="431595"/>
    <lineage>
        <taxon>Eukaryota</taxon>
        <taxon>Sar</taxon>
        <taxon>Stramenopiles</taxon>
        <taxon>Oomycota</taxon>
        <taxon>Peronosporomycetes</taxon>
        <taxon>Pythiales</taxon>
        <taxon>Pythiaceae</taxon>
        <taxon>Globisporangium</taxon>
    </lineage>
</organism>
<keyword evidence="11" id="KW-1185">Reference proteome</keyword>
<feature type="transmembrane region" description="Helical" evidence="7">
    <location>
        <begin position="368"/>
        <end position="392"/>
    </location>
</feature>
<reference evidence="10" key="3">
    <citation type="submission" date="2015-02" db="UniProtKB">
        <authorList>
            <consortium name="EnsemblProtists"/>
        </authorList>
    </citation>
    <scope>IDENTIFICATION</scope>
    <source>
        <strain evidence="10">DAOM BR144</strain>
    </source>
</reference>
<sequence length="810" mass="90371">MVVDSTFAFRRVPLSSQEPKTEHAQQLGVQRQPPSTQRRDDKLLLSTEANELSDGASDTNHVPTLDELVEKARTDAIIELQRWWRRTHGNHKRITELQELCQDHASVLIAQKRRARIRAKIRELVLHAVFLYFYTVNTHFDVANEQLFRFTNAPYLNADFKTADADVKQFYGIASAEELFAWLRGPFLRLSYPQASSTSASSSVHESDVVFQNSRVVGGIRIGQLRVKQSNCTSRITSYFSSALTESSPRATTSNDSWLYCYGSQRGEYRNSAEYESRESFGGSSSTSFKFTGHNNTETTAVERSTMFSSMAGGSFPSPAFSVIMPRVNSTQASQILLWLENDAYIDRHTRVVVLDVNLVNVMLRTMLLLRFIVEFPASGGVVPSLVATSAPVTKSFLYYEDDWWHTLCSCIVLLFYGFFLATEIFAHTGRQRRKAVSTATGARKALRYSTRYGAAARTISLVVYFVVWLLRLLALIHFPSTFPLALDTFVSLRPFVEAFHVSQQLVAINTCLCWLVLLLLLRMTKHIDIFVRTLLLAKTKLLALLVCVALLMYGYASAFVVAVGPESSPFRSVAAAMTSLLGMAVGRATPSSRLLQQDHRDAPAIETVLFTGFVVIHVVIIANLVLVMISDAYHKALDETKVEFSSSKRMHLVVEVIQYAKALVVELHDLARRLLSKLPGFLKSTASKSPKLVPRASRLSVVRAISSSGAMQKSANLISSQVGALSDFGGRLMNTVVASPRDEFEDDCDYNGAYNDDEDANERRQHYTSTRSNYTYPGSKNSQGVFDGRDRDRRTGAGGAQPRRSCCKA</sequence>
<feature type="region of interest" description="Disordered" evidence="6">
    <location>
        <begin position="13"/>
        <end position="40"/>
    </location>
</feature>
<accession>K3WIL2</accession>
<dbReference type="PANTHER" id="PTHR10877:SF183">
    <property type="entry name" value="AT14535P-RELATED"/>
    <property type="match status" value="1"/>
</dbReference>
<feature type="transmembrane region" description="Helical" evidence="7">
    <location>
        <begin position="542"/>
        <end position="564"/>
    </location>
</feature>
<protein>
    <submittedName>
        <fullName evidence="10">Uncharacterized protein</fullName>
    </submittedName>
</protein>
<evidence type="ECO:0000256" key="4">
    <source>
        <dbReference type="ARBA" id="ARBA00022989"/>
    </source>
</evidence>
<feature type="region of interest" description="Disordered" evidence="6">
    <location>
        <begin position="751"/>
        <end position="810"/>
    </location>
</feature>
<evidence type="ECO:0000256" key="6">
    <source>
        <dbReference type="SAM" id="MobiDB-lite"/>
    </source>
</evidence>
<feature type="domain" description="Polycystin" evidence="9">
    <location>
        <begin position="170"/>
        <end position="386"/>
    </location>
</feature>
<dbReference type="GO" id="GO:0016020">
    <property type="term" value="C:membrane"/>
    <property type="evidence" value="ECO:0007669"/>
    <property type="project" value="UniProtKB-SubCell"/>
</dbReference>
<dbReference type="InterPro" id="IPR046791">
    <property type="entry name" value="Polycystin_dom"/>
</dbReference>
<feature type="compositionally biased region" description="Acidic residues" evidence="6">
    <location>
        <begin position="751"/>
        <end position="761"/>
    </location>
</feature>
<feature type="transmembrane region" description="Helical" evidence="7">
    <location>
        <begin position="608"/>
        <end position="630"/>
    </location>
</feature>
<evidence type="ECO:0000313" key="10">
    <source>
        <dbReference type="EnsemblProtists" id="PYU1_T004804"/>
    </source>
</evidence>
<dbReference type="InterPro" id="IPR051223">
    <property type="entry name" value="Polycystin"/>
</dbReference>
<keyword evidence="4 7" id="KW-1133">Transmembrane helix</keyword>
<dbReference type="VEuPathDB" id="FungiDB:PYU1_G004793"/>
<dbReference type="Gene3D" id="1.10.287.70">
    <property type="match status" value="1"/>
</dbReference>
<dbReference type="eggNOG" id="KOG3599">
    <property type="taxonomic scope" value="Eukaryota"/>
</dbReference>
<evidence type="ECO:0000256" key="5">
    <source>
        <dbReference type="ARBA" id="ARBA00023136"/>
    </source>
</evidence>
<feature type="transmembrane region" description="Helical" evidence="7">
    <location>
        <begin position="499"/>
        <end position="522"/>
    </location>
</feature>
<dbReference type="PANTHER" id="PTHR10877">
    <property type="entry name" value="POLYCYSTIN FAMILY MEMBER"/>
    <property type="match status" value="1"/>
</dbReference>
<dbReference type="EnsemblProtists" id="PYU1_T004804">
    <property type="protein sequence ID" value="PYU1_T004804"/>
    <property type="gene ID" value="PYU1_G004793"/>
</dbReference>
<feature type="domain" description="Polycystin cation channel PKD1/PKD2" evidence="8">
    <location>
        <begin position="488"/>
        <end position="636"/>
    </location>
</feature>
<feature type="transmembrane region" description="Helical" evidence="7">
    <location>
        <begin position="570"/>
        <end position="587"/>
    </location>
</feature>
<keyword evidence="5 7" id="KW-0472">Membrane</keyword>
<dbReference type="STRING" id="431595.K3WIL2"/>
<reference evidence="11" key="1">
    <citation type="journal article" date="2010" name="Genome Biol.">
        <title>Genome sequence of the necrotrophic plant pathogen Pythium ultimum reveals original pathogenicity mechanisms and effector repertoire.</title>
        <authorList>
            <person name="Levesque C.A."/>
            <person name="Brouwer H."/>
            <person name="Cano L."/>
            <person name="Hamilton J.P."/>
            <person name="Holt C."/>
            <person name="Huitema E."/>
            <person name="Raffaele S."/>
            <person name="Robideau G.P."/>
            <person name="Thines M."/>
            <person name="Win J."/>
            <person name="Zerillo M.M."/>
            <person name="Beakes G.W."/>
            <person name="Boore J.L."/>
            <person name="Busam D."/>
            <person name="Dumas B."/>
            <person name="Ferriera S."/>
            <person name="Fuerstenberg S.I."/>
            <person name="Gachon C.M."/>
            <person name="Gaulin E."/>
            <person name="Govers F."/>
            <person name="Grenville-Briggs L."/>
            <person name="Horner N."/>
            <person name="Hostetler J."/>
            <person name="Jiang R.H."/>
            <person name="Johnson J."/>
            <person name="Krajaejun T."/>
            <person name="Lin H."/>
            <person name="Meijer H.J."/>
            <person name="Moore B."/>
            <person name="Morris P."/>
            <person name="Phuntmart V."/>
            <person name="Puiu D."/>
            <person name="Shetty J."/>
            <person name="Stajich J.E."/>
            <person name="Tripathy S."/>
            <person name="Wawra S."/>
            <person name="van West P."/>
            <person name="Whitty B.R."/>
            <person name="Coutinho P.M."/>
            <person name="Henrissat B."/>
            <person name="Martin F."/>
            <person name="Thomas P.D."/>
            <person name="Tyler B.M."/>
            <person name="De Vries R.P."/>
            <person name="Kamoun S."/>
            <person name="Yandell M."/>
            <person name="Tisserat N."/>
            <person name="Buell C.R."/>
        </authorList>
    </citation>
    <scope>NUCLEOTIDE SEQUENCE</scope>
    <source>
        <strain evidence="11">DAOM:BR144</strain>
    </source>
</reference>
<feature type="compositionally biased region" description="Polar residues" evidence="6">
    <location>
        <begin position="768"/>
        <end position="785"/>
    </location>
</feature>
<dbReference type="InParanoid" id="K3WIL2"/>
<dbReference type="HOGENOM" id="CLU_360380_0_0_1"/>
<evidence type="ECO:0000313" key="11">
    <source>
        <dbReference type="Proteomes" id="UP000019132"/>
    </source>
</evidence>
<dbReference type="AlphaFoldDB" id="K3WIL2"/>
<feature type="transmembrane region" description="Helical" evidence="7">
    <location>
        <begin position="404"/>
        <end position="427"/>
    </location>
</feature>
<dbReference type="Proteomes" id="UP000019132">
    <property type="component" value="Unassembled WGS sequence"/>
</dbReference>
<comment type="subcellular location">
    <subcellularLocation>
        <location evidence="1">Membrane</location>
        <topology evidence="1">Multi-pass membrane protein</topology>
    </subcellularLocation>
</comment>
<reference evidence="11" key="2">
    <citation type="submission" date="2010-04" db="EMBL/GenBank/DDBJ databases">
        <authorList>
            <person name="Buell R."/>
            <person name="Hamilton J."/>
            <person name="Hostetler J."/>
        </authorList>
    </citation>
    <scope>NUCLEOTIDE SEQUENCE [LARGE SCALE GENOMIC DNA]</scope>
    <source>
        <strain evidence="11">DAOM:BR144</strain>
    </source>
</reference>
<feature type="compositionally biased region" description="Polar residues" evidence="6">
    <location>
        <begin position="27"/>
        <end position="36"/>
    </location>
</feature>
<keyword evidence="3 7" id="KW-0812">Transmembrane</keyword>
<feature type="transmembrane region" description="Helical" evidence="7">
    <location>
        <begin position="455"/>
        <end position="479"/>
    </location>
</feature>
<evidence type="ECO:0000256" key="3">
    <source>
        <dbReference type="ARBA" id="ARBA00022692"/>
    </source>
</evidence>
<evidence type="ECO:0000256" key="1">
    <source>
        <dbReference type="ARBA" id="ARBA00004141"/>
    </source>
</evidence>
<dbReference type="Pfam" id="PF08016">
    <property type="entry name" value="PKD_channel"/>
    <property type="match status" value="1"/>
</dbReference>
<comment type="similarity">
    <text evidence="2">Belongs to the polycystin family.</text>
</comment>
<dbReference type="InterPro" id="IPR013122">
    <property type="entry name" value="PKD1_2_channel"/>
</dbReference>
<name>K3WIL2_GLOUD</name>